<sequence length="30" mass="3258">MSPSVPPPPASNFTEALPTYLKVSDSTYFL</sequence>
<protein>
    <submittedName>
        <fullName evidence="1">Uncharacterized protein</fullName>
    </submittedName>
</protein>
<name>A0A0E9PJG2_ANGAN</name>
<proteinExistence type="predicted"/>
<dbReference type="EMBL" id="GBXM01104594">
    <property type="protein sequence ID" value="JAH03983.1"/>
    <property type="molecule type" value="Transcribed_RNA"/>
</dbReference>
<reference evidence="1" key="2">
    <citation type="journal article" date="2015" name="Fish Shellfish Immunol.">
        <title>Early steps in the European eel (Anguilla anguilla)-Vibrio vulnificus interaction in the gills: Role of the RtxA13 toxin.</title>
        <authorList>
            <person name="Callol A."/>
            <person name="Pajuelo D."/>
            <person name="Ebbesson L."/>
            <person name="Teles M."/>
            <person name="MacKenzie S."/>
            <person name="Amaro C."/>
        </authorList>
    </citation>
    <scope>NUCLEOTIDE SEQUENCE</scope>
</reference>
<dbReference type="AlphaFoldDB" id="A0A0E9PJG2"/>
<accession>A0A0E9PJG2</accession>
<reference evidence="1" key="1">
    <citation type="submission" date="2014-11" db="EMBL/GenBank/DDBJ databases">
        <authorList>
            <person name="Amaro Gonzalez C."/>
        </authorList>
    </citation>
    <scope>NUCLEOTIDE SEQUENCE</scope>
</reference>
<organism evidence="1">
    <name type="scientific">Anguilla anguilla</name>
    <name type="common">European freshwater eel</name>
    <name type="synonym">Muraena anguilla</name>
    <dbReference type="NCBI Taxonomy" id="7936"/>
    <lineage>
        <taxon>Eukaryota</taxon>
        <taxon>Metazoa</taxon>
        <taxon>Chordata</taxon>
        <taxon>Craniata</taxon>
        <taxon>Vertebrata</taxon>
        <taxon>Euteleostomi</taxon>
        <taxon>Actinopterygii</taxon>
        <taxon>Neopterygii</taxon>
        <taxon>Teleostei</taxon>
        <taxon>Anguilliformes</taxon>
        <taxon>Anguillidae</taxon>
        <taxon>Anguilla</taxon>
    </lineage>
</organism>
<evidence type="ECO:0000313" key="1">
    <source>
        <dbReference type="EMBL" id="JAH03983.1"/>
    </source>
</evidence>